<feature type="transmembrane region" description="Helical" evidence="2">
    <location>
        <begin position="79"/>
        <end position="103"/>
    </location>
</feature>
<feature type="transmembrane region" description="Helical" evidence="2">
    <location>
        <begin position="115"/>
        <end position="139"/>
    </location>
</feature>
<gene>
    <name evidence="3" type="ORF">SPPG_05001</name>
</gene>
<dbReference type="Proteomes" id="UP000053201">
    <property type="component" value="Unassembled WGS sequence"/>
</dbReference>
<feature type="transmembrane region" description="Helical" evidence="2">
    <location>
        <begin position="44"/>
        <end position="67"/>
    </location>
</feature>
<feature type="transmembrane region" description="Helical" evidence="2">
    <location>
        <begin position="263"/>
        <end position="285"/>
    </location>
</feature>
<organism evidence="3 4">
    <name type="scientific">Spizellomyces punctatus (strain DAOM BR117)</name>
    <dbReference type="NCBI Taxonomy" id="645134"/>
    <lineage>
        <taxon>Eukaryota</taxon>
        <taxon>Fungi</taxon>
        <taxon>Fungi incertae sedis</taxon>
        <taxon>Chytridiomycota</taxon>
        <taxon>Chytridiomycota incertae sedis</taxon>
        <taxon>Chytridiomycetes</taxon>
        <taxon>Spizellomycetales</taxon>
        <taxon>Spizellomycetaceae</taxon>
        <taxon>Spizellomyces</taxon>
    </lineage>
</organism>
<dbReference type="EMBL" id="KQ257457">
    <property type="protein sequence ID" value="KNC99614.1"/>
    <property type="molecule type" value="Genomic_DNA"/>
</dbReference>
<dbReference type="VEuPathDB" id="FungiDB:SPPG_05001"/>
<evidence type="ECO:0000256" key="2">
    <source>
        <dbReference type="SAM" id="Phobius"/>
    </source>
</evidence>
<dbReference type="RefSeq" id="XP_016607654.1">
    <property type="nucleotide sequence ID" value="XM_016753240.1"/>
</dbReference>
<sequence>MPIDDPNCQFYTDSNGTSVISYTGLLSKWDKPESPCTGINLLSVNLFFCVLAICIQLGTATFVYLILLRHRKTKHNILIFMAPAALIPGSILDTISASTYFQFFGYPDGTQLPKIFFFTACTLLACVEGIRLDFLIMIIGQGKVKKEWGKWFMWFTMGVGTILGVLTIALFISSAKGESASASWSWPYTLWFMYVGALDISISIAILHLAYRQTALLAAFANGKLNIAQVGALAGRFKRLAFLQLVMILCTALLFNVRVGYSFGLFATVGVSSQMSTVVYSVHLLQKIQHLKNANMKGEEDSSSARKSHGTDRTGSHATERTTVP</sequence>
<keyword evidence="2" id="KW-0472">Membrane</keyword>
<evidence type="ECO:0000256" key="1">
    <source>
        <dbReference type="SAM" id="MobiDB-lite"/>
    </source>
</evidence>
<proteinExistence type="predicted"/>
<feature type="transmembrane region" description="Helical" evidence="2">
    <location>
        <begin position="151"/>
        <end position="171"/>
    </location>
</feature>
<feature type="compositionally biased region" description="Basic and acidic residues" evidence="1">
    <location>
        <begin position="297"/>
        <end position="325"/>
    </location>
</feature>
<protein>
    <submittedName>
        <fullName evidence="3">Uncharacterized protein</fullName>
    </submittedName>
</protein>
<dbReference type="GeneID" id="27688421"/>
<evidence type="ECO:0000313" key="4">
    <source>
        <dbReference type="Proteomes" id="UP000053201"/>
    </source>
</evidence>
<keyword evidence="2" id="KW-0812">Transmembrane</keyword>
<feature type="transmembrane region" description="Helical" evidence="2">
    <location>
        <begin position="191"/>
        <end position="211"/>
    </location>
</feature>
<evidence type="ECO:0000313" key="3">
    <source>
        <dbReference type="EMBL" id="KNC99614.1"/>
    </source>
</evidence>
<dbReference type="OrthoDB" id="2127091at2759"/>
<name>A0A0L0HFD8_SPIPD</name>
<keyword evidence="4" id="KW-1185">Reference proteome</keyword>
<dbReference type="AlphaFoldDB" id="A0A0L0HFD8"/>
<reference evidence="3 4" key="1">
    <citation type="submission" date="2009-08" db="EMBL/GenBank/DDBJ databases">
        <title>The Genome Sequence of Spizellomyces punctatus strain DAOM BR117.</title>
        <authorList>
            <consortium name="The Broad Institute Genome Sequencing Platform"/>
            <person name="Russ C."/>
            <person name="Cuomo C."/>
            <person name="Shea T."/>
            <person name="Young S.K."/>
            <person name="Zeng Q."/>
            <person name="Koehrsen M."/>
            <person name="Haas B."/>
            <person name="Borodovsky M."/>
            <person name="Guigo R."/>
            <person name="Alvarado L."/>
            <person name="Berlin A."/>
            <person name="Bochicchio J."/>
            <person name="Borenstein D."/>
            <person name="Chapman S."/>
            <person name="Chen Z."/>
            <person name="Engels R."/>
            <person name="Freedman E."/>
            <person name="Gellesch M."/>
            <person name="Goldberg J."/>
            <person name="Griggs A."/>
            <person name="Gujja S."/>
            <person name="Heiman D."/>
            <person name="Hepburn T."/>
            <person name="Howarth C."/>
            <person name="Jen D."/>
            <person name="Larson L."/>
            <person name="Lewis B."/>
            <person name="Mehta T."/>
            <person name="Park D."/>
            <person name="Pearson M."/>
            <person name="Roberts A."/>
            <person name="Saif S."/>
            <person name="Shenoy N."/>
            <person name="Sisk P."/>
            <person name="Stolte C."/>
            <person name="Sykes S."/>
            <person name="Thomson T."/>
            <person name="Walk T."/>
            <person name="White J."/>
            <person name="Yandava C."/>
            <person name="Burger G."/>
            <person name="Gray M.W."/>
            <person name="Holland P.W.H."/>
            <person name="King N."/>
            <person name="Lang F.B.F."/>
            <person name="Roger A.J."/>
            <person name="Ruiz-Trillo I."/>
            <person name="Lander E."/>
            <person name="Nusbaum C."/>
        </authorList>
    </citation>
    <scope>NUCLEOTIDE SEQUENCE [LARGE SCALE GENOMIC DNA]</scope>
    <source>
        <strain evidence="3 4">DAOM BR117</strain>
    </source>
</reference>
<dbReference type="InParanoid" id="A0A0L0HFD8"/>
<accession>A0A0L0HFD8</accession>
<feature type="region of interest" description="Disordered" evidence="1">
    <location>
        <begin position="296"/>
        <end position="325"/>
    </location>
</feature>
<feature type="transmembrane region" description="Helical" evidence="2">
    <location>
        <begin position="240"/>
        <end position="257"/>
    </location>
</feature>
<keyword evidence="2" id="KW-1133">Transmembrane helix</keyword>